<dbReference type="STRING" id="1391627.SAMN05216464_105110"/>
<evidence type="ECO:0000256" key="6">
    <source>
        <dbReference type="ARBA" id="ARBA00023136"/>
    </source>
</evidence>
<keyword evidence="10" id="KW-0675">Receptor</keyword>
<dbReference type="Proteomes" id="UP000199072">
    <property type="component" value="Unassembled WGS sequence"/>
</dbReference>
<feature type="chain" id="PRO_5011506350" evidence="9">
    <location>
        <begin position="24"/>
        <end position="623"/>
    </location>
</feature>
<dbReference type="Gene3D" id="2.40.170.20">
    <property type="entry name" value="TonB-dependent receptor, beta-barrel domain"/>
    <property type="match status" value="1"/>
</dbReference>
<dbReference type="InterPro" id="IPR039426">
    <property type="entry name" value="TonB-dep_rcpt-like"/>
</dbReference>
<dbReference type="GO" id="GO:0015344">
    <property type="term" value="F:siderophore uptake transmembrane transporter activity"/>
    <property type="evidence" value="ECO:0007669"/>
    <property type="project" value="TreeGrafter"/>
</dbReference>
<dbReference type="PANTHER" id="PTHR30069">
    <property type="entry name" value="TONB-DEPENDENT OUTER MEMBRANE RECEPTOR"/>
    <property type="match status" value="1"/>
</dbReference>
<evidence type="ECO:0000256" key="5">
    <source>
        <dbReference type="ARBA" id="ARBA00022729"/>
    </source>
</evidence>
<evidence type="ECO:0000256" key="3">
    <source>
        <dbReference type="ARBA" id="ARBA00022452"/>
    </source>
</evidence>
<keyword evidence="11" id="KW-1185">Reference proteome</keyword>
<keyword evidence="3" id="KW-1134">Transmembrane beta strand</keyword>
<feature type="signal peptide" evidence="9">
    <location>
        <begin position="1"/>
        <end position="23"/>
    </location>
</feature>
<protein>
    <submittedName>
        <fullName evidence="10">TonB dependent receptor</fullName>
    </submittedName>
</protein>
<keyword evidence="5 9" id="KW-0732">Signal</keyword>
<dbReference type="EMBL" id="FNAI01000005">
    <property type="protein sequence ID" value="SDE28922.1"/>
    <property type="molecule type" value="Genomic_DNA"/>
</dbReference>
<dbReference type="RefSeq" id="WP_091149702.1">
    <property type="nucleotide sequence ID" value="NZ_FNAI01000005.1"/>
</dbReference>
<evidence type="ECO:0000256" key="9">
    <source>
        <dbReference type="SAM" id="SignalP"/>
    </source>
</evidence>
<name>A0A1G7BPR4_9SPHI</name>
<sequence length="623" mass="68258">MNSRYTYTLLTLIIALYFVPAQAQTKKPAKKATVKTAAKAPAKKPATKPAVKKATNSASKSLGNAAAKVTQDTTKKGGGNNSNNPANGGSLSEEIVVTTAYKPVLADAVKIRRNPDLEDKAPFKAPLTYSLLDKRQEQNSEIRQLDPMKRPPEQDSILLNNYVKLGAGSVKSLFGEAYFSNGRDEALQVGGYLKHFSQSGTLNKQTESKDDVGVFGKSILGDNNISGKINYNRRGTNFYGFRPDSIAPVGFNPQKQHFNTLSGEAELAKNFKDVENDFTYALKLKGYVYSDAFQAKENNLVLSGFLNQTVKQFYAGLSASLDLNTQKDSLYSINNSIVRLNPYIKFQGTNYKIDAGVNIVKEFGDFGKFYIFPAAKLEVQVIPKYVRLFVEAKGDVNRSSIRDFTLINPFLGPNINIQNSVDQLDISAGLKGTLAPGLAFKAAVFRNSVKNMPLLVSDFDNTGNKFKVIYDDGKARVTGFNGELDFKATDDLNIFGRVEFKDYQMASEKEPWNLPKFQLTAGTAIHINDKVSITGSLLVRGSTDDRIFVIAPVAPGATTPGTNVLTKQAIGSFADLNGSVEYKVNSKISVFVQANNILNSGYQTWLYYPNYGFNIFGGVGFAF</sequence>
<keyword evidence="2" id="KW-0813">Transport</keyword>
<dbReference type="InterPro" id="IPR036942">
    <property type="entry name" value="Beta-barrel_TonB_sf"/>
</dbReference>
<keyword evidence="4" id="KW-0812">Transmembrane</keyword>
<evidence type="ECO:0000256" key="1">
    <source>
        <dbReference type="ARBA" id="ARBA00004571"/>
    </source>
</evidence>
<dbReference type="OrthoDB" id="1264254at2"/>
<organism evidence="10 11">
    <name type="scientific">Mucilaginibacter pineti</name>
    <dbReference type="NCBI Taxonomy" id="1391627"/>
    <lineage>
        <taxon>Bacteria</taxon>
        <taxon>Pseudomonadati</taxon>
        <taxon>Bacteroidota</taxon>
        <taxon>Sphingobacteriia</taxon>
        <taxon>Sphingobacteriales</taxon>
        <taxon>Sphingobacteriaceae</taxon>
        <taxon>Mucilaginibacter</taxon>
    </lineage>
</organism>
<feature type="region of interest" description="Disordered" evidence="8">
    <location>
        <begin position="28"/>
        <end position="90"/>
    </location>
</feature>
<dbReference type="AlphaFoldDB" id="A0A1G7BPR4"/>
<proteinExistence type="predicted"/>
<dbReference type="GO" id="GO:0044718">
    <property type="term" value="P:siderophore transmembrane transport"/>
    <property type="evidence" value="ECO:0007669"/>
    <property type="project" value="TreeGrafter"/>
</dbReference>
<comment type="subcellular location">
    <subcellularLocation>
        <location evidence="1">Cell outer membrane</location>
        <topology evidence="1">Multi-pass membrane protein</topology>
    </subcellularLocation>
</comment>
<evidence type="ECO:0000313" key="11">
    <source>
        <dbReference type="Proteomes" id="UP000199072"/>
    </source>
</evidence>
<evidence type="ECO:0000256" key="8">
    <source>
        <dbReference type="SAM" id="MobiDB-lite"/>
    </source>
</evidence>
<keyword evidence="7" id="KW-0998">Cell outer membrane</keyword>
<reference evidence="10 11" key="1">
    <citation type="submission" date="2016-10" db="EMBL/GenBank/DDBJ databases">
        <authorList>
            <person name="de Groot N.N."/>
        </authorList>
    </citation>
    <scope>NUCLEOTIDE SEQUENCE [LARGE SCALE GENOMIC DNA]</scope>
    <source>
        <strain evidence="10 11">47C3B</strain>
    </source>
</reference>
<evidence type="ECO:0000256" key="4">
    <source>
        <dbReference type="ARBA" id="ARBA00022692"/>
    </source>
</evidence>
<dbReference type="PANTHER" id="PTHR30069:SF29">
    <property type="entry name" value="HEMOGLOBIN AND HEMOGLOBIN-HAPTOGLOBIN-BINDING PROTEIN 1-RELATED"/>
    <property type="match status" value="1"/>
</dbReference>
<evidence type="ECO:0000313" key="10">
    <source>
        <dbReference type="EMBL" id="SDE28922.1"/>
    </source>
</evidence>
<dbReference type="SUPFAM" id="SSF56935">
    <property type="entry name" value="Porins"/>
    <property type="match status" value="1"/>
</dbReference>
<accession>A0A1G7BPR4</accession>
<gene>
    <name evidence="10" type="ORF">SAMN05216464_105110</name>
</gene>
<keyword evidence="6" id="KW-0472">Membrane</keyword>
<evidence type="ECO:0000256" key="7">
    <source>
        <dbReference type="ARBA" id="ARBA00023237"/>
    </source>
</evidence>
<evidence type="ECO:0000256" key="2">
    <source>
        <dbReference type="ARBA" id="ARBA00022448"/>
    </source>
</evidence>
<dbReference type="GO" id="GO:0009279">
    <property type="term" value="C:cell outer membrane"/>
    <property type="evidence" value="ECO:0007669"/>
    <property type="project" value="UniProtKB-SubCell"/>
</dbReference>